<evidence type="ECO:0000313" key="3">
    <source>
        <dbReference type="Proteomes" id="UP000681586"/>
    </source>
</evidence>
<feature type="domain" description="YdhG-like" evidence="1">
    <location>
        <begin position="15"/>
        <end position="130"/>
    </location>
</feature>
<proteinExistence type="predicted"/>
<dbReference type="RefSeq" id="WP_107509921.1">
    <property type="nucleotide sequence ID" value="NZ_JAAQPD010000028.1"/>
</dbReference>
<dbReference type="Gene3D" id="3.90.1150.200">
    <property type="match status" value="1"/>
</dbReference>
<sequence>MNEIESYIDQIDAKRKEAYIKLYEVIQEQLPIGFEPVLQYGMPTFVVPLNTYPKGYLNRTDEPLPFISIGVQKNHIALYHMGLYGMEELKEWFEREYAKRVPTKLNMGKSCIRFTNTKTIPYDLIGELSEKVTVKEWINKYETGYRNSK</sequence>
<dbReference type="EMBL" id="JAGXBM010000009">
    <property type="protein sequence ID" value="MBS3697291.1"/>
    <property type="molecule type" value="Genomic_DNA"/>
</dbReference>
<accession>A0ABS5MN10</accession>
<reference evidence="2 3" key="1">
    <citation type="submission" date="2021-05" db="EMBL/GenBank/DDBJ databases">
        <title>Staphylococcus fleurettii isolated from lake water in First Nation community in Manitoba, Canada.</title>
        <authorList>
            <person name="Bashar S."/>
            <person name="Murdock A."/>
            <person name="Patidar R."/>
            <person name="Golding G."/>
            <person name="Farenhorst A."/>
            <person name="Kumar A."/>
        </authorList>
    </citation>
    <scope>NUCLEOTIDE SEQUENCE [LARGE SCALE GENOMIC DNA]</scope>
    <source>
        <strain evidence="2 3">SF002</strain>
    </source>
</reference>
<evidence type="ECO:0000313" key="2">
    <source>
        <dbReference type="EMBL" id="MBS3697291.1"/>
    </source>
</evidence>
<keyword evidence="3" id="KW-1185">Reference proteome</keyword>
<protein>
    <submittedName>
        <fullName evidence="2">DUF1801 domain-containing protein</fullName>
    </submittedName>
</protein>
<dbReference type="InterPro" id="IPR014922">
    <property type="entry name" value="YdhG-like"/>
</dbReference>
<dbReference type="Pfam" id="PF08818">
    <property type="entry name" value="DUF1801"/>
    <property type="match status" value="1"/>
</dbReference>
<evidence type="ECO:0000259" key="1">
    <source>
        <dbReference type="Pfam" id="PF08818"/>
    </source>
</evidence>
<comment type="caution">
    <text evidence="2">The sequence shown here is derived from an EMBL/GenBank/DDBJ whole genome shotgun (WGS) entry which is preliminary data.</text>
</comment>
<name>A0ABS5MN10_9STAP</name>
<organism evidence="2 3">
    <name type="scientific">Mammaliicoccus fleurettii</name>
    <dbReference type="NCBI Taxonomy" id="150056"/>
    <lineage>
        <taxon>Bacteria</taxon>
        <taxon>Bacillati</taxon>
        <taxon>Bacillota</taxon>
        <taxon>Bacilli</taxon>
        <taxon>Bacillales</taxon>
        <taxon>Staphylococcaceae</taxon>
        <taxon>Mammaliicoccus</taxon>
    </lineage>
</organism>
<dbReference type="Proteomes" id="UP000681586">
    <property type="component" value="Unassembled WGS sequence"/>
</dbReference>
<dbReference type="SUPFAM" id="SSF159888">
    <property type="entry name" value="YdhG-like"/>
    <property type="match status" value="1"/>
</dbReference>
<gene>
    <name evidence="2" type="ORF">JJQ58_07410</name>
</gene>